<dbReference type="EMBL" id="OBQD01000026">
    <property type="protein sequence ID" value="SOC46998.1"/>
    <property type="molecule type" value="Genomic_DNA"/>
</dbReference>
<dbReference type="PROSITE" id="PS00330">
    <property type="entry name" value="HEMOLYSIN_CALCIUM"/>
    <property type="match status" value="2"/>
</dbReference>
<dbReference type="InterPro" id="IPR001343">
    <property type="entry name" value="Hemolysn_Ca-bd"/>
</dbReference>
<comment type="subcellular location">
    <subcellularLocation>
        <location evidence="1">Secreted</location>
    </subcellularLocation>
</comment>
<evidence type="ECO:0000256" key="1">
    <source>
        <dbReference type="ARBA" id="ARBA00004613"/>
    </source>
</evidence>
<dbReference type="InterPro" id="IPR018511">
    <property type="entry name" value="Hemolysin-typ_Ca-bd_CS"/>
</dbReference>
<dbReference type="GO" id="GO:0005576">
    <property type="term" value="C:extracellular region"/>
    <property type="evidence" value="ECO:0007669"/>
    <property type="project" value="UniProtKB-SubCell"/>
</dbReference>
<dbReference type="AlphaFoldDB" id="A0A285V072"/>
<dbReference type="Pfam" id="PF00353">
    <property type="entry name" value="HemolysinCabind"/>
    <property type="match status" value="7"/>
</dbReference>
<dbReference type="InterPro" id="IPR011049">
    <property type="entry name" value="Serralysin-like_metalloprot_C"/>
</dbReference>
<dbReference type="SUPFAM" id="SSF51120">
    <property type="entry name" value="beta-Roll"/>
    <property type="match status" value="4"/>
</dbReference>
<dbReference type="PANTHER" id="PTHR38340">
    <property type="entry name" value="S-LAYER PROTEIN"/>
    <property type="match status" value="1"/>
</dbReference>
<keyword evidence="4" id="KW-1185">Reference proteome</keyword>
<reference evidence="3 4" key="1">
    <citation type="submission" date="2017-08" db="EMBL/GenBank/DDBJ databases">
        <authorList>
            <person name="de Groot N.N."/>
        </authorList>
    </citation>
    <scope>NUCLEOTIDE SEQUENCE [LARGE SCALE GENOMIC DNA]</scope>
    <source>
        <strain evidence="3 4">JC85</strain>
    </source>
</reference>
<accession>A0A285V072</accession>
<protein>
    <submittedName>
        <fullName evidence="3">Hemolysin type calcium-binding protein</fullName>
    </submittedName>
</protein>
<dbReference type="InterPro" id="IPR050557">
    <property type="entry name" value="RTX_toxin/Mannuronan_C5-epim"/>
</dbReference>
<feature type="non-terminal residue" evidence="3">
    <location>
        <position position="564"/>
    </location>
</feature>
<organism evidence="3 4">
    <name type="scientific">Rhizobium subbaraonis</name>
    <dbReference type="NCBI Taxonomy" id="908946"/>
    <lineage>
        <taxon>Bacteria</taxon>
        <taxon>Pseudomonadati</taxon>
        <taxon>Pseudomonadota</taxon>
        <taxon>Alphaproteobacteria</taxon>
        <taxon>Hyphomicrobiales</taxon>
        <taxon>Rhizobiaceae</taxon>
        <taxon>Rhizobium/Agrobacterium group</taxon>
        <taxon>Rhizobium</taxon>
    </lineage>
</organism>
<dbReference type="PRINTS" id="PR00313">
    <property type="entry name" value="CABNDNGRPT"/>
</dbReference>
<dbReference type="GO" id="GO:0005509">
    <property type="term" value="F:calcium ion binding"/>
    <property type="evidence" value="ECO:0007669"/>
    <property type="project" value="InterPro"/>
</dbReference>
<evidence type="ECO:0000313" key="3">
    <source>
        <dbReference type="EMBL" id="SOC46998.1"/>
    </source>
</evidence>
<gene>
    <name evidence="3" type="ORF">SAMN05892877_1263</name>
</gene>
<dbReference type="Gene3D" id="2.150.10.10">
    <property type="entry name" value="Serralysin-like metalloprotease, C-terminal"/>
    <property type="match status" value="2"/>
</dbReference>
<evidence type="ECO:0000313" key="4">
    <source>
        <dbReference type="Proteomes" id="UP000219167"/>
    </source>
</evidence>
<proteinExistence type="predicted"/>
<keyword evidence="2" id="KW-0964">Secreted</keyword>
<sequence length="564" mass="54797">MKFTGTGKADTFVGKAKVADIFQFTPKTLSASDKILGGGGTTTDELRFTAAGTIASGSFAKVSGIELIRLANGSNNLTVTNALVGSANGDVLKVVGGSGNDVIKASGVTTAANRVQITAGAGNDTLTGGAGADKFSFKAKDLTGSDKVVGGGGSAIDQLVFTTAGKIAASAFARVSGIEQIVLAKGSNSLTVTDALVGSATGDLLKVTGGSGNDVIKAAAVTKAANRVQITAGKGNDTLTGGAGSDKFSFAAKDLTGSDKVVGGGGSAIDQLVFTTSGTIAASAFAKVSGIEKIVLAKGSNSLTVTDALVGSATGDLLRVTGGSGNDVINGVGVKTTSHRLIISGGEGNDTIIAGSGADTLDGGAGADSFSFTAMNLTGSDTVVGGEGSAVDRLVFTMAGTIAASAFAKVSGIEKIVLAKGSNSLTVTDALVGSATGDLLRVTGGSGNDVINGVGVKTTSHRLIISGGEGNDTIIAGGGADTLDGGAGADSFSFTAMNLTGSDTVVGGEGSAVDRLVFTTAGTIAASAFAKVSGIEQIVLANGPNNLTLTNALVGSATGDILRV</sequence>
<dbReference type="PANTHER" id="PTHR38340:SF1">
    <property type="entry name" value="S-LAYER PROTEIN"/>
    <property type="match status" value="1"/>
</dbReference>
<dbReference type="Proteomes" id="UP000219167">
    <property type="component" value="Unassembled WGS sequence"/>
</dbReference>
<name>A0A285V072_9HYPH</name>
<evidence type="ECO:0000256" key="2">
    <source>
        <dbReference type="ARBA" id="ARBA00022525"/>
    </source>
</evidence>